<dbReference type="PANTHER" id="PTHR12526">
    <property type="entry name" value="GLYCOSYLTRANSFERASE"/>
    <property type="match status" value="1"/>
</dbReference>
<protein>
    <submittedName>
        <fullName evidence="3">Glycosyltransferase family 4 protein</fullName>
    </submittedName>
</protein>
<reference evidence="3 4" key="1">
    <citation type="submission" date="2020-08" db="EMBL/GenBank/DDBJ databases">
        <title>Novel species isolated from subtropical streams in China.</title>
        <authorList>
            <person name="Lu H."/>
        </authorList>
    </citation>
    <scope>NUCLEOTIDE SEQUENCE [LARGE SCALE GENOMIC DNA]</scope>
    <source>
        <strain evidence="3 4">KCTC 52442</strain>
    </source>
</reference>
<organism evidence="3 4">
    <name type="scientific">Undibacterium amnicola</name>
    <dbReference type="NCBI Taxonomy" id="1834038"/>
    <lineage>
        <taxon>Bacteria</taxon>
        <taxon>Pseudomonadati</taxon>
        <taxon>Pseudomonadota</taxon>
        <taxon>Betaproteobacteria</taxon>
        <taxon>Burkholderiales</taxon>
        <taxon>Oxalobacteraceae</taxon>
        <taxon>Undibacterium</taxon>
    </lineage>
</organism>
<evidence type="ECO:0000313" key="4">
    <source>
        <dbReference type="Proteomes" id="UP000643610"/>
    </source>
</evidence>
<dbReference type="SUPFAM" id="SSF53756">
    <property type="entry name" value="UDP-Glycosyltransferase/glycogen phosphorylase"/>
    <property type="match status" value="1"/>
</dbReference>
<keyword evidence="4" id="KW-1185">Reference proteome</keyword>
<feature type="domain" description="Glycosyltransferase subfamily 4-like N-terminal" evidence="2">
    <location>
        <begin position="15"/>
        <end position="172"/>
    </location>
</feature>
<gene>
    <name evidence="3" type="ORF">H8K33_11995</name>
</gene>
<dbReference type="RefSeq" id="WP_186891270.1">
    <property type="nucleotide sequence ID" value="NZ_JACOFU010000004.1"/>
</dbReference>
<dbReference type="Gene3D" id="3.40.50.2000">
    <property type="entry name" value="Glycogen Phosphorylase B"/>
    <property type="match status" value="2"/>
</dbReference>
<dbReference type="Pfam" id="PF00534">
    <property type="entry name" value="Glycos_transf_1"/>
    <property type="match status" value="1"/>
</dbReference>
<dbReference type="InterPro" id="IPR028098">
    <property type="entry name" value="Glyco_trans_4-like_N"/>
</dbReference>
<dbReference type="CDD" id="cd03795">
    <property type="entry name" value="GT4_WfcD-like"/>
    <property type="match status" value="1"/>
</dbReference>
<proteinExistence type="predicted"/>
<accession>A0ABR6XTL2</accession>
<name>A0ABR6XTL2_9BURK</name>
<dbReference type="Proteomes" id="UP000643610">
    <property type="component" value="Unassembled WGS sequence"/>
</dbReference>
<dbReference type="EMBL" id="JACOFU010000004">
    <property type="protein sequence ID" value="MBC3832237.1"/>
    <property type="molecule type" value="Genomic_DNA"/>
</dbReference>
<dbReference type="PANTHER" id="PTHR12526:SF627">
    <property type="entry name" value="D-RHAMNOSYLTRANSFERASE WBPZ"/>
    <property type="match status" value="1"/>
</dbReference>
<sequence>MKVLHFYRTYYPDSFGGVEQVIRQMVTGSIRLGIQAEVLTLTRDSNNLELEFEGHAVHRVPLNIEIASTGFSWSAFARFKQLAATADVVHYHFPWPFMDLAHFACQIDKPSVVTYHSDIVRQKYLLKLYQPLQNKFLNSVDRIVATSPNYLATSPTLAKYQAKTDVITYGLDSTIYPSPDQGLLAKWQAKFPKPFFLFVGVLRYYKGLHVLLEAAAGTEIPIVILGDGPVELELKRQAQRLGLDNVHFLGALPEEDKVALMQLCYGLAFPSHLRSEAFGITLLEAAMFGKPMISCEIGTGTSYVNLDRLTGLVVPASDPQAFREAMQYLLENPLLAQEMGRQAALRYTECFTAQRMALSYQALYQKLL</sequence>
<comment type="caution">
    <text evidence="3">The sequence shown here is derived from an EMBL/GenBank/DDBJ whole genome shotgun (WGS) entry which is preliminary data.</text>
</comment>
<evidence type="ECO:0000259" key="2">
    <source>
        <dbReference type="Pfam" id="PF13439"/>
    </source>
</evidence>
<dbReference type="Pfam" id="PF13439">
    <property type="entry name" value="Glyco_transf_4"/>
    <property type="match status" value="1"/>
</dbReference>
<evidence type="ECO:0000313" key="3">
    <source>
        <dbReference type="EMBL" id="MBC3832237.1"/>
    </source>
</evidence>
<feature type="domain" description="Glycosyl transferase family 1" evidence="1">
    <location>
        <begin position="190"/>
        <end position="344"/>
    </location>
</feature>
<dbReference type="InterPro" id="IPR001296">
    <property type="entry name" value="Glyco_trans_1"/>
</dbReference>
<evidence type="ECO:0000259" key="1">
    <source>
        <dbReference type="Pfam" id="PF00534"/>
    </source>
</evidence>